<feature type="domain" description="Thiamine pyrophosphate enzyme TPP-binding" evidence="5">
    <location>
        <begin position="418"/>
        <end position="570"/>
    </location>
</feature>
<gene>
    <name evidence="8" type="ORF">ALP52_102934</name>
    <name evidence="7" type="ORF">ALQ05_102339</name>
</gene>
<feature type="domain" description="Thiamine pyrophosphate enzyme N-terminal TPP-binding" evidence="6">
    <location>
        <begin position="21"/>
        <end position="133"/>
    </location>
</feature>
<reference evidence="9 10" key="1">
    <citation type="submission" date="2018-08" db="EMBL/GenBank/DDBJ databases">
        <title>Recombination of ecologically and evolutionarily significant loci maintains genetic cohesion in the Pseudomonas syringae species complex.</title>
        <authorList>
            <person name="Dillon M."/>
            <person name="Thakur S."/>
            <person name="Almeida R.N.D."/>
            <person name="Weir B.S."/>
            <person name="Guttman D.S."/>
        </authorList>
    </citation>
    <scope>NUCLEOTIDE SEQUENCE [LARGE SCALE GENOMIC DNA]</scope>
    <source>
        <strain evidence="7 10">ICMP 535</strain>
        <strain evidence="8 9">ICMP 6941</strain>
    </source>
</reference>
<comment type="caution">
    <text evidence="8">The sequence shown here is derived from an EMBL/GenBank/DDBJ whole genome shotgun (WGS) entry which is preliminary data.</text>
</comment>
<protein>
    <submittedName>
        <fullName evidence="8">Thiamine pyrophosphate protein central region</fullName>
    </submittedName>
</protein>
<sequence>MGSELLTSYQQWECYRMPKLTASQVVAQTLKNYGVEYVAGIPGHGIWTLMDAFMEEESKLKFIQVFHEQSAVHLADGYYRVAGKPMAAVTSIGAGATNTVIGMATAYTDSTSCMLITGGPPTHMRGHGLLQELERYTDNDFPKIAEAVSKRHWVATRTEEMPFIMHRAFSSMLTGRPGPVHIEIPMDVQAEAAEVTLHDLDQRIPVGKVFPDPAAVSKAAQVLREAKRPIIVIGGGVITGEAHLEVLALAEAWKIPVVTTWNGKGGFPEDHALFAGSVGQTGTLCGNKMASSADVILAVGCRFTDWSSSSYAKGVTFSIPPGRLIHIDIDPHEIGKNYPVAVGIVSDAKYALAHIVEELASETVDRTEYLADLKQAQDEWETKLAGRRDSDRFPFTSQRPLGALRKVFPRDTIVVVGSGNTQGAVKQTFPVYQPRTHLTSGGFSSMGWAVPAAIGAKLAAPNQPVVCLLGDGDFLMNSQEIAICKTNNIPVIFLIQNNAGYMSIRGGQRKQTSRHLGSEFTTPDGQPYSPDFEALGKAFGLKSFKVNSNEELEPILQQALEANEAVLIEVPTDRDAAGPWVPGWWDFPVPEYITDERQDEYWQIRNTEQHL</sequence>
<evidence type="ECO:0000259" key="6">
    <source>
        <dbReference type="Pfam" id="PF02776"/>
    </source>
</evidence>
<name>A0A3M5JM93_PSEA0</name>
<organism evidence="8 9">
    <name type="scientific">Pseudomonas amygdali pv. mori</name>
    <dbReference type="NCBI Taxonomy" id="34065"/>
    <lineage>
        <taxon>Bacteria</taxon>
        <taxon>Pseudomonadati</taxon>
        <taxon>Pseudomonadota</taxon>
        <taxon>Gammaproteobacteria</taxon>
        <taxon>Pseudomonadales</taxon>
        <taxon>Pseudomonadaceae</taxon>
        <taxon>Pseudomonas</taxon>
        <taxon>Pseudomonas amygdali</taxon>
    </lineage>
</organism>
<dbReference type="InterPro" id="IPR012000">
    <property type="entry name" value="Thiamin_PyroP_enz_cen_dom"/>
</dbReference>
<dbReference type="GO" id="GO:0005948">
    <property type="term" value="C:acetolactate synthase complex"/>
    <property type="evidence" value="ECO:0007669"/>
    <property type="project" value="TreeGrafter"/>
</dbReference>
<dbReference type="GO" id="GO:0009097">
    <property type="term" value="P:isoleucine biosynthetic process"/>
    <property type="evidence" value="ECO:0007669"/>
    <property type="project" value="TreeGrafter"/>
</dbReference>
<dbReference type="GO" id="GO:0000287">
    <property type="term" value="F:magnesium ion binding"/>
    <property type="evidence" value="ECO:0007669"/>
    <property type="project" value="InterPro"/>
</dbReference>
<dbReference type="InterPro" id="IPR045229">
    <property type="entry name" value="TPP_enz"/>
</dbReference>
<dbReference type="EMBL" id="RBTD01000104">
    <property type="protein sequence ID" value="RMT24448.1"/>
    <property type="molecule type" value="Genomic_DNA"/>
</dbReference>
<dbReference type="Proteomes" id="UP000276194">
    <property type="component" value="Unassembled WGS sequence"/>
</dbReference>
<dbReference type="InterPro" id="IPR011766">
    <property type="entry name" value="TPP_enzyme_TPP-bd"/>
</dbReference>
<dbReference type="GO" id="GO:0050660">
    <property type="term" value="F:flavin adenine dinucleotide binding"/>
    <property type="evidence" value="ECO:0007669"/>
    <property type="project" value="TreeGrafter"/>
</dbReference>
<evidence type="ECO:0000313" key="8">
    <source>
        <dbReference type="EMBL" id="RMT24448.1"/>
    </source>
</evidence>
<dbReference type="PANTHER" id="PTHR18968:SF13">
    <property type="entry name" value="ACETOLACTATE SYNTHASE CATALYTIC SUBUNIT, MITOCHONDRIAL"/>
    <property type="match status" value="1"/>
</dbReference>
<dbReference type="EMBL" id="RBRD01000103">
    <property type="protein sequence ID" value="RMQ38661.1"/>
    <property type="molecule type" value="Genomic_DNA"/>
</dbReference>
<dbReference type="CDD" id="cd00568">
    <property type="entry name" value="TPP_enzymes"/>
    <property type="match status" value="1"/>
</dbReference>
<dbReference type="Pfam" id="PF02775">
    <property type="entry name" value="TPP_enzyme_C"/>
    <property type="match status" value="1"/>
</dbReference>
<dbReference type="GO" id="GO:0030976">
    <property type="term" value="F:thiamine pyrophosphate binding"/>
    <property type="evidence" value="ECO:0007669"/>
    <property type="project" value="InterPro"/>
</dbReference>
<dbReference type="GO" id="GO:0003984">
    <property type="term" value="F:acetolactate synthase activity"/>
    <property type="evidence" value="ECO:0007669"/>
    <property type="project" value="TreeGrafter"/>
</dbReference>
<dbReference type="InterPro" id="IPR029061">
    <property type="entry name" value="THDP-binding"/>
</dbReference>
<accession>A0A3M5JM93</accession>
<dbReference type="InterPro" id="IPR012001">
    <property type="entry name" value="Thiamin_PyroP_enz_TPP-bd_dom"/>
</dbReference>
<evidence type="ECO:0000259" key="5">
    <source>
        <dbReference type="Pfam" id="PF02775"/>
    </source>
</evidence>
<evidence type="ECO:0000256" key="3">
    <source>
        <dbReference type="RuleBase" id="RU362132"/>
    </source>
</evidence>
<dbReference type="GO" id="GO:0009099">
    <property type="term" value="P:L-valine biosynthetic process"/>
    <property type="evidence" value="ECO:0007669"/>
    <property type="project" value="TreeGrafter"/>
</dbReference>
<proteinExistence type="inferred from homology"/>
<evidence type="ECO:0000313" key="7">
    <source>
        <dbReference type="EMBL" id="RMQ38661.1"/>
    </source>
</evidence>
<evidence type="ECO:0000256" key="1">
    <source>
        <dbReference type="ARBA" id="ARBA00007812"/>
    </source>
</evidence>
<dbReference type="Pfam" id="PF00205">
    <property type="entry name" value="TPP_enzyme_M"/>
    <property type="match status" value="1"/>
</dbReference>
<feature type="domain" description="Thiamine pyrophosphate enzyme central" evidence="4">
    <location>
        <begin position="216"/>
        <end position="354"/>
    </location>
</feature>
<dbReference type="PANTHER" id="PTHR18968">
    <property type="entry name" value="THIAMINE PYROPHOSPHATE ENZYMES"/>
    <property type="match status" value="1"/>
</dbReference>
<dbReference type="Pfam" id="PF02776">
    <property type="entry name" value="TPP_enzyme_N"/>
    <property type="match status" value="1"/>
</dbReference>
<evidence type="ECO:0000313" key="10">
    <source>
        <dbReference type="Proteomes" id="UP000279553"/>
    </source>
</evidence>
<evidence type="ECO:0000256" key="2">
    <source>
        <dbReference type="ARBA" id="ARBA00023052"/>
    </source>
</evidence>
<dbReference type="Proteomes" id="UP000279553">
    <property type="component" value="Unassembled WGS sequence"/>
</dbReference>
<dbReference type="InterPro" id="IPR029035">
    <property type="entry name" value="DHS-like_NAD/FAD-binding_dom"/>
</dbReference>
<evidence type="ECO:0000259" key="4">
    <source>
        <dbReference type="Pfam" id="PF00205"/>
    </source>
</evidence>
<dbReference type="SUPFAM" id="SSF52467">
    <property type="entry name" value="DHS-like NAD/FAD-binding domain"/>
    <property type="match status" value="1"/>
</dbReference>
<comment type="similarity">
    <text evidence="1 3">Belongs to the TPP enzyme family.</text>
</comment>
<dbReference type="AlphaFoldDB" id="A0A3M5JM93"/>
<dbReference type="SUPFAM" id="SSF52518">
    <property type="entry name" value="Thiamin diphosphate-binding fold (THDP-binding)"/>
    <property type="match status" value="2"/>
</dbReference>
<keyword evidence="2 3" id="KW-0786">Thiamine pyrophosphate</keyword>
<dbReference type="CDD" id="cd07035">
    <property type="entry name" value="TPP_PYR_POX_like"/>
    <property type="match status" value="1"/>
</dbReference>
<dbReference type="Gene3D" id="3.40.50.970">
    <property type="match status" value="2"/>
</dbReference>
<dbReference type="Gene3D" id="3.40.50.1220">
    <property type="entry name" value="TPP-binding domain"/>
    <property type="match status" value="1"/>
</dbReference>
<evidence type="ECO:0000313" key="9">
    <source>
        <dbReference type="Proteomes" id="UP000276194"/>
    </source>
</evidence>